<sequence>MILEDTLRETIERRSVRAVARVGSYDGPHPWAGSIPQLLVVDRKVSEATRELRGGVVFHLFPYDVLELGGFPTGLLAEARIEYDPTRLLHRQQNSMATMDAGLLKEQAQKILKDLPLNRQADLIHALLVSREVFLSHVVPLHMPPEQMFLSECRYPEYLQNRLSLSSPRILGALDELFALRHPEEAPALLAATRGLSLTQQEKRARIAVEAGFRQGSIFYLRQESVKVHREALKQWTHLPATRRERLSQLWGLEHAPLGWVAVNLVRELL</sequence>
<proteinExistence type="predicted"/>
<protein>
    <submittedName>
        <fullName evidence="1">Uncharacterized protein</fullName>
    </submittedName>
</protein>
<evidence type="ECO:0000313" key="2">
    <source>
        <dbReference type="Proteomes" id="UP000321306"/>
    </source>
</evidence>
<keyword evidence="2" id="KW-1185">Reference proteome</keyword>
<gene>
    <name evidence="1" type="ORF">DC3_10350</name>
</gene>
<accession>A0A511MXV2</accession>
<comment type="caution">
    <text evidence="1">The sequence shown here is derived from an EMBL/GenBank/DDBJ whole genome shotgun (WGS) entry which is preliminary data.</text>
</comment>
<dbReference type="RefSeq" id="WP_146882860.1">
    <property type="nucleotide sequence ID" value="NZ_BJXB01000003.1"/>
</dbReference>
<dbReference type="AlphaFoldDB" id="A0A511MXV2"/>
<organism evidence="1 2">
    <name type="scientific">Deinococcus cellulosilyticus (strain DSM 18568 / NBRC 106333 / KACC 11606 / 5516J-15)</name>
    <dbReference type="NCBI Taxonomy" id="1223518"/>
    <lineage>
        <taxon>Bacteria</taxon>
        <taxon>Thermotogati</taxon>
        <taxon>Deinococcota</taxon>
        <taxon>Deinococci</taxon>
        <taxon>Deinococcales</taxon>
        <taxon>Deinococcaceae</taxon>
        <taxon>Deinococcus</taxon>
    </lineage>
</organism>
<dbReference type="EMBL" id="BJXB01000003">
    <property type="protein sequence ID" value="GEM45400.1"/>
    <property type="molecule type" value="Genomic_DNA"/>
</dbReference>
<dbReference type="Proteomes" id="UP000321306">
    <property type="component" value="Unassembled WGS sequence"/>
</dbReference>
<evidence type="ECO:0000313" key="1">
    <source>
        <dbReference type="EMBL" id="GEM45400.1"/>
    </source>
</evidence>
<reference evidence="1 2" key="1">
    <citation type="submission" date="2019-07" db="EMBL/GenBank/DDBJ databases">
        <title>Whole genome shotgun sequence of Deinococcus cellulosilyticus NBRC 106333.</title>
        <authorList>
            <person name="Hosoyama A."/>
            <person name="Uohara A."/>
            <person name="Ohji S."/>
            <person name="Ichikawa N."/>
        </authorList>
    </citation>
    <scope>NUCLEOTIDE SEQUENCE [LARGE SCALE GENOMIC DNA]</scope>
    <source>
        <strain evidence="1 2">NBRC 106333</strain>
    </source>
</reference>
<dbReference type="OrthoDB" id="58713at2"/>
<name>A0A511MXV2_DEIC1</name>